<dbReference type="OrthoDB" id="9779136at2"/>
<dbReference type="PANTHER" id="PTHR45772:SF7">
    <property type="entry name" value="AMINO ACID ABC TRANSPORTER ATP-BINDING PROTEIN"/>
    <property type="match status" value="1"/>
</dbReference>
<evidence type="ECO:0000256" key="2">
    <source>
        <dbReference type="ARBA" id="ARBA00022741"/>
    </source>
</evidence>
<dbReference type="GO" id="GO:0015188">
    <property type="term" value="F:L-isoleucine transmembrane transporter activity"/>
    <property type="evidence" value="ECO:0007669"/>
    <property type="project" value="TreeGrafter"/>
</dbReference>
<dbReference type="InterPro" id="IPR003593">
    <property type="entry name" value="AAA+_ATPase"/>
</dbReference>
<dbReference type="InterPro" id="IPR051120">
    <property type="entry name" value="ABC_AA/LPS_Transport"/>
</dbReference>
<dbReference type="GO" id="GO:0016887">
    <property type="term" value="F:ATP hydrolysis activity"/>
    <property type="evidence" value="ECO:0007669"/>
    <property type="project" value="InterPro"/>
</dbReference>
<dbReference type="FunFam" id="3.40.50.300:FF:000421">
    <property type="entry name" value="Branched-chain amino acid ABC transporter ATP-binding protein"/>
    <property type="match status" value="1"/>
</dbReference>
<evidence type="ECO:0000313" key="6">
    <source>
        <dbReference type="Proteomes" id="UP000298460"/>
    </source>
</evidence>
<dbReference type="Proteomes" id="UP000298460">
    <property type="component" value="Unassembled WGS sequence"/>
</dbReference>
<dbReference type="Pfam" id="PF12399">
    <property type="entry name" value="BCA_ABC_TP_C"/>
    <property type="match status" value="1"/>
</dbReference>
<evidence type="ECO:0000259" key="4">
    <source>
        <dbReference type="PROSITE" id="PS50893"/>
    </source>
</evidence>
<dbReference type="GO" id="GO:0015808">
    <property type="term" value="P:L-alanine transport"/>
    <property type="evidence" value="ECO:0007669"/>
    <property type="project" value="TreeGrafter"/>
</dbReference>
<dbReference type="Gene3D" id="3.40.50.300">
    <property type="entry name" value="P-loop containing nucleotide triphosphate hydrolases"/>
    <property type="match status" value="1"/>
</dbReference>
<dbReference type="InterPro" id="IPR003439">
    <property type="entry name" value="ABC_transporter-like_ATP-bd"/>
</dbReference>
<dbReference type="PANTHER" id="PTHR45772">
    <property type="entry name" value="CONSERVED COMPONENT OF ABC TRANSPORTER FOR NATURAL AMINO ACIDS-RELATED"/>
    <property type="match status" value="1"/>
</dbReference>
<dbReference type="InterPro" id="IPR032823">
    <property type="entry name" value="BCA_ABC_TP_C"/>
</dbReference>
<sequence length="246" mass="26956">MELLEIKDLNHMFGGLKAISSLNINVKSKMIYGVIGANGAGKTTLFNLITGIYHPTTGQILLDGISLVGKQSYEISRLGVARTFQNLRLFNDLTVVENIHVGQIYRRGLGKQKTKNLSAKINSLLNLFGLDARAEDKAGNLPYGMQRKLEIARALATEPKLLLLDEPAAGMNPHEVQGLVGLIKEVKRQYSDITIILIEHQMKLVEGLCDYATVMNFGQVIANGTVQEIQNNPVVIKAYLGEAEVG</sequence>
<dbReference type="CDD" id="cd03219">
    <property type="entry name" value="ABC_Mj1267_LivG_branched"/>
    <property type="match status" value="1"/>
</dbReference>
<organism evidence="5 6">
    <name type="scientific">Desulfosporosinus fructosivorans</name>
    <dbReference type="NCBI Taxonomy" id="2018669"/>
    <lineage>
        <taxon>Bacteria</taxon>
        <taxon>Bacillati</taxon>
        <taxon>Bacillota</taxon>
        <taxon>Clostridia</taxon>
        <taxon>Eubacteriales</taxon>
        <taxon>Desulfitobacteriaceae</taxon>
        <taxon>Desulfosporosinus</taxon>
    </lineage>
</organism>
<accession>A0A4Z0R7Y3</accession>
<dbReference type="GO" id="GO:1903806">
    <property type="term" value="P:L-isoleucine import across plasma membrane"/>
    <property type="evidence" value="ECO:0007669"/>
    <property type="project" value="TreeGrafter"/>
</dbReference>
<dbReference type="EMBL" id="SPQQ01000004">
    <property type="protein sequence ID" value="TGE37716.1"/>
    <property type="molecule type" value="Genomic_DNA"/>
</dbReference>
<reference evidence="5 6" key="1">
    <citation type="submission" date="2019-03" db="EMBL/GenBank/DDBJ databases">
        <title>Draft Genome Sequence of Desulfosporosinus fructosivorans Strain 63.6F, Isolated from Marine Sediment in the Baltic Sea.</title>
        <authorList>
            <person name="Hausmann B."/>
            <person name="Vandieken V."/>
            <person name="Pjevac P."/>
            <person name="Schreck K."/>
            <person name="Herbold C.W."/>
            <person name="Loy A."/>
        </authorList>
    </citation>
    <scope>NUCLEOTIDE SEQUENCE [LARGE SCALE GENOMIC DNA]</scope>
    <source>
        <strain evidence="5 6">63.6F</strain>
    </source>
</reference>
<dbReference type="GO" id="GO:0042941">
    <property type="term" value="P:D-alanine transmembrane transport"/>
    <property type="evidence" value="ECO:0007669"/>
    <property type="project" value="TreeGrafter"/>
</dbReference>
<dbReference type="AlphaFoldDB" id="A0A4Z0R7Y3"/>
<evidence type="ECO:0000256" key="1">
    <source>
        <dbReference type="ARBA" id="ARBA00022448"/>
    </source>
</evidence>
<dbReference type="SMART" id="SM00382">
    <property type="entry name" value="AAA"/>
    <property type="match status" value="1"/>
</dbReference>
<dbReference type="PROSITE" id="PS50893">
    <property type="entry name" value="ABC_TRANSPORTER_2"/>
    <property type="match status" value="1"/>
</dbReference>
<name>A0A4Z0R7Y3_9FIRM</name>
<dbReference type="GO" id="GO:0005524">
    <property type="term" value="F:ATP binding"/>
    <property type="evidence" value="ECO:0007669"/>
    <property type="project" value="UniProtKB-KW"/>
</dbReference>
<evidence type="ECO:0000256" key="3">
    <source>
        <dbReference type="ARBA" id="ARBA00022840"/>
    </source>
</evidence>
<proteinExistence type="predicted"/>
<gene>
    <name evidence="5" type="ORF">E4K67_13430</name>
</gene>
<dbReference type="SUPFAM" id="SSF52540">
    <property type="entry name" value="P-loop containing nucleoside triphosphate hydrolases"/>
    <property type="match status" value="1"/>
</dbReference>
<keyword evidence="3 5" id="KW-0067">ATP-binding</keyword>
<dbReference type="GO" id="GO:0005886">
    <property type="term" value="C:plasma membrane"/>
    <property type="evidence" value="ECO:0007669"/>
    <property type="project" value="TreeGrafter"/>
</dbReference>
<dbReference type="GO" id="GO:0015192">
    <property type="term" value="F:L-phenylalanine transmembrane transporter activity"/>
    <property type="evidence" value="ECO:0007669"/>
    <property type="project" value="TreeGrafter"/>
</dbReference>
<dbReference type="Pfam" id="PF00005">
    <property type="entry name" value="ABC_tran"/>
    <property type="match status" value="1"/>
</dbReference>
<dbReference type="GO" id="GO:0005304">
    <property type="term" value="F:L-valine transmembrane transporter activity"/>
    <property type="evidence" value="ECO:0007669"/>
    <property type="project" value="TreeGrafter"/>
</dbReference>
<dbReference type="GO" id="GO:1903805">
    <property type="term" value="P:L-valine import across plasma membrane"/>
    <property type="evidence" value="ECO:0007669"/>
    <property type="project" value="TreeGrafter"/>
</dbReference>
<feature type="domain" description="ABC transporter" evidence="4">
    <location>
        <begin position="4"/>
        <end position="242"/>
    </location>
</feature>
<keyword evidence="2" id="KW-0547">Nucleotide-binding</keyword>
<keyword evidence="6" id="KW-1185">Reference proteome</keyword>
<dbReference type="InterPro" id="IPR027417">
    <property type="entry name" value="P-loop_NTPase"/>
</dbReference>
<keyword evidence="1" id="KW-0813">Transport</keyword>
<evidence type="ECO:0000313" key="5">
    <source>
        <dbReference type="EMBL" id="TGE37716.1"/>
    </source>
</evidence>
<dbReference type="RefSeq" id="WP_135547497.1">
    <property type="nucleotide sequence ID" value="NZ_SPQQ01000004.1"/>
</dbReference>
<comment type="caution">
    <text evidence="5">The sequence shown here is derived from an EMBL/GenBank/DDBJ whole genome shotgun (WGS) entry which is preliminary data.</text>
</comment>
<protein>
    <submittedName>
        <fullName evidence="5">ABC transporter ATP-binding protein</fullName>
    </submittedName>
</protein>